<feature type="compositionally biased region" description="Low complexity" evidence="2">
    <location>
        <begin position="47"/>
        <end position="58"/>
    </location>
</feature>
<dbReference type="InterPro" id="IPR000198">
    <property type="entry name" value="RhoGAP_dom"/>
</dbReference>
<evidence type="ECO:0000256" key="2">
    <source>
        <dbReference type="SAM" id="MobiDB-lite"/>
    </source>
</evidence>
<keyword evidence="1" id="KW-0343">GTPase activation</keyword>
<proteinExistence type="predicted"/>
<dbReference type="EMBL" id="JAEPRD010000002">
    <property type="protein sequence ID" value="KAG2213996.1"/>
    <property type="molecule type" value="Genomic_DNA"/>
</dbReference>
<feature type="domain" description="Rho-GAP" evidence="3">
    <location>
        <begin position="223"/>
        <end position="409"/>
    </location>
</feature>
<dbReference type="GO" id="GO:0007165">
    <property type="term" value="P:signal transduction"/>
    <property type="evidence" value="ECO:0007669"/>
    <property type="project" value="InterPro"/>
</dbReference>
<dbReference type="InterPro" id="IPR008936">
    <property type="entry name" value="Rho_GTPase_activation_prot"/>
</dbReference>
<evidence type="ECO:0000313" key="4">
    <source>
        <dbReference type="EMBL" id="KAG2213996.1"/>
    </source>
</evidence>
<accession>A0A8H7V8F3</accession>
<evidence type="ECO:0000256" key="1">
    <source>
        <dbReference type="ARBA" id="ARBA00022468"/>
    </source>
</evidence>
<organism evidence="4 5">
    <name type="scientific">Mucor saturninus</name>
    <dbReference type="NCBI Taxonomy" id="64648"/>
    <lineage>
        <taxon>Eukaryota</taxon>
        <taxon>Fungi</taxon>
        <taxon>Fungi incertae sedis</taxon>
        <taxon>Mucoromycota</taxon>
        <taxon>Mucoromycotina</taxon>
        <taxon>Mucoromycetes</taxon>
        <taxon>Mucorales</taxon>
        <taxon>Mucorineae</taxon>
        <taxon>Mucoraceae</taxon>
        <taxon>Mucor</taxon>
    </lineage>
</organism>
<dbReference type="PANTHER" id="PTHR14963">
    <property type="entry name" value="RHO GTPASE ACTIVATING PROTEIN 18,19-RELATED"/>
    <property type="match status" value="1"/>
</dbReference>
<reference evidence="4" key="1">
    <citation type="submission" date="2020-12" db="EMBL/GenBank/DDBJ databases">
        <title>Metabolic potential, ecology and presence of endohyphal bacteria is reflected in genomic diversity of Mucoromycotina.</title>
        <authorList>
            <person name="Muszewska A."/>
            <person name="Okrasinska A."/>
            <person name="Steczkiewicz K."/>
            <person name="Drgas O."/>
            <person name="Orlowska M."/>
            <person name="Perlinska-Lenart U."/>
            <person name="Aleksandrzak-Piekarczyk T."/>
            <person name="Szatraj K."/>
            <person name="Zielenkiewicz U."/>
            <person name="Pilsyk S."/>
            <person name="Malc E."/>
            <person name="Mieczkowski P."/>
            <person name="Kruszewska J.S."/>
            <person name="Biernat P."/>
            <person name="Pawlowska J."/>
        </authorList>
    </citation>
    <scope>NUCLEOTIDE SEQUENCE</scope>
    <source>
        <strain evidence="4">WA0000017839</strain>
    </source>
</reference>
<protein>
    <recommendedName>
        <fullName evidence="3">Rho-GAP domain-containing protein</fullName>
    </recommendedName>
</protein>
<evidence type="ECO:0000313" key="5">
    <source>
        <dbReference type="Proteomes" id="UP000603453"/>
    </source>
</evidence>
<feature type="compositionally biased region" description="Polar residues" evidence="2">
    <location>
        <begin position="12"/>
        <end position="30"/>
    </location>
</feature>
<dbReference type="GO" id="GO:0005737">
    <property type="term" value="C:cytoplasm"/>
    <property type="evidence" value="ECO:0007669"/>
    <property type="project" value="TreeGrafter"/>
</dbReference>
<dbReference type="PANTHER" id="PTHR14963:SF7">
    <property type="entry name" value="RHO GTPASE-ACTIVATING PROTEIN 19"/>
    <property type="match status" value="1"/>
</dbReference>
<feature type="compositionally biased region" description="Low complexity" evidence="2">
    <location>
        <begin position="1"/>
        <end position="11"/>
    </location>
</feature>
<comment type="caution">
    <text evidence="4">The sequence shown here is derived from an EMBL/GenBank/DDBJ whole genome shotgun (WGS) entry which is preliminary data.</text>
</comment>
<dbReference type="SMART" id="SM00324">
    <property type="entry name" value="RhoGAP"/>
    <property type="match status" value="1"/>
</dbReference>
<dbReference type="Pfam" id="PF00620">
    <property type="entry name" value="RhoGAP"/>
    <property type="match status" value="1"/>
</dbReference>
<dbReference type="OrthoDB" id="20689at2759"/>
<dbReference type="GO" id="GO:0005096">
    <property type="term" value="F:GTPase activator activity"/>
    <property type="evidence" value="ECO:0007669"/>
    <property type="project" value="UniProtKB-KW"/>
</dbReference>
<dbReference type="GO" id="GO:0051056">
    <property type="term" value="P:regulation of small GTPase mediated signal transduction"/>
    <property type="evidence" value="ECO:0007669"/>
    <property type="project" value="TreeGrafter"/>
</dbReference>
<gene>
    <name evidence="4" type="ORF">INT47_001267</name>
</gene>
<keyword evidence="5" id="KW-1185">Reference proteome</keyword>
<dbReference type="AlphaFoldDB" id="A0A8H7V8F3"/>
<feature type="region of interest" description="Disordered" evidence="2">
    <location>
        <begin position="1"/>
        <end position="74"/>
    </location>
</feature>
<dbReference type="Proteomes" id="UP000603453">
    <property type="component" value="Unassembled WGS sequence"/>
</dbReference>
<dbReference type="Gene3D" id="1.10.555.10">
    <property type="entry name" value="Rho GTPase activation protein"/>
    <property type="match status" value="1"/>
</dbReference>
<dbReference type="SUPFAM" id="SSF48350">
    <property type="entry name" value="GTPase activation domain, GAP"/>
    <property type="match status" value="1"/>
</dbReference>
<evidence type="ECO:0000259" key="3">
    <source>
        <dbReference type="PROSITE" id="PS50238"/>
    </source>
</evidence>
<sequence length="471" mass="52713">SKSVSRKPSSSQYLPSIQQVEMTNKTTPSRMDTIRRALTTRSKKESSSILSRSNSIFSAGGRRDQKSLSLQNPSTPPLYISLPDVEQLHTTPPLSPPSANQQIWIIPAHLPDLTQQQDCIIRHIAALCIESHVDDCIILDDLLNLIENKKQATSLWGKLKTHILTPNENTQNPFNAITNSEKKIGVSLANLSSGSLNNQQQVYEVRDVPNFEDWKTHCPSVVSSFSSNSLAPAFLKDCVLSMIGQGVNTEGIFRKNGNIRVLKEMCDQLDESHREDWMDFFGEQHIIQLAVFIKKYLRELPEPLLTYKLHKLFLMSNDKADDIAMIHCAICILPKANRDILLLVLGLLNWVGRHSSENKMGFENLAKVMAPNILYCHKKQSVSSAVDVSLCHGEIRVVTTMIEFYETLSKIPNDFTVLLEHPKMAEFTCTNAIDLTCSKSFVRTFDSLLKVKKEITSSGPVLPPSPSASTL</sequence>
<feature type="non-terminal residue" evidence="4">
    <location>
        <position position="1"/>
    </location>
</feature>
<dbReference type="PROSITE" id="PS50238">
    <property type="entry name" value="RHOGAP"/>
    <property type="match status" value="1"/>
</dbReference>
<name>A0A8H7V8F3_9FUNG</name>